<keyword evidence="5" id="KW-0732">Signal</keyword>
<reference evidence="7 8" key="1">
    <citation type="submission" date="2018-10" db="EMBL/GenBank/DDBJ databases">
        <title>Butyricimonas faecalis sp. nov., isolated from human faeces and emended description of the genus Butyricimonas.</title>
        <authorList>
            <person name="Le Roy T."/>
            <person name="Van der Smissen P."/>
            <person name="Paquot A."/>
            <person name="Delzenne N."/>
            <person name="Muccioli G."/>
            <person name="Collet J.-F."/>
            <person name="Cani P.D."/>
        </authorList>
    </citation>
    <scope>NUCLEOTIDE SEQUENCE [LARGE SCALE GENOMIC DNA]</scope>
    <source>
        <strain evidence="7 8">H184</strain>
    </source>
</reference>
<keyword evidence="3" id="KW-0378">Hydrolase</keyword>
<dbReference type="OrthoDB" id="977752at2"/>
<dbReference type="InterPro" id="IPR051056">
    <property type="entry name" value="Glycosyl_Hydrolase_73"/>
</dbReference>
<evidence type="ECO:0000256" key="3">
    <source>
        <dbReference type="ARBA" id="ARBA00022801"/>
    </source>
</evidence>
<accession>A0A3Q9INT1</accession>
<evidence type="ECO:0000259" key="6">
    <source>
        <dbReference type="PROSITE" id="PS51782"/>
    </source>
</evidence>
<dbReference type="InterPro" id="IPR002901">
    <property type="entry name" value="MGlyc_endo_b_GlcNAc-like_dom"/>
</dbReference>
<dbReference type="GO" id="GO:0031640">
    <property type="term" value="P:killing of cells of another organism"/>
    <property type="evidence" value="ECO:0007669"/>
    <property type="project" value="UniProtKB-KW"/>
</dbReference>
<dbReference type="Gene3D" id="3.10.350.10">
    <property type="entry name" value="LysM domain"/>
    <property type="match status" value="2"/>
</dbReference>
<evidence type="ECO:0000256" key="2">
    <source>
        <dbReference type="ARBA" id="ARBA00022638"/>
    </source>
</evidence>
<feature type="domain" description="LysM" evidence="6">
    <location>
        <begin position="254"/>
        <end position="298"/>
    </location>
</feature>
<name>A0A3Q9INT1_9BACT</name>
<sequence length="305" mass="35188">MNKIYVILFLSFICVNICGASTDSRKAFIKKYKDIAIEEMDRTGIPASIKLAQGILESGCGKSQLAINANNHFGIKCHNWNGPSFTMDDDKRNECFRKYRNPEESWIDHSEFLLTRPRYAFLFDLPKTDYKGWAKGLKKAGYATASDYAQKLIKIIEEEELYQFDRPGKKIRPIPNELNYQLSESKNYQSRVVYINKIPSVKVKEGDTFESIAQYFNIPLKKLLKYNDKNELSIRTGMHVFLAKKKNKAPKGYTFHKTKAGDTMYMISQIYGIKLAKLLQYNYMENGEKPQVGEMISLRGPAQLY</sequence>
<feature type="signal peptide" evidence="5">
    <location>
        <begin position="1"/>
        <end position="20"/>
    </location>
</feature>
<dbReference type="Pfam" id="PF01832">
    <property type="entry name" value="Glucosaminidase"/>
    <property type="match status" value="1"/>
</dbReference>
<dbReference type="Pfam" id="PF01476">
    <property type="entry name" value="LysM"/>
    <property type="match status" value="2"/>
</dbReference>
<dbReference type="GO" id="GO:0004040">
    <property type="term" value="F:amidase activity"/>
    <property type="evidence" value="ECO:0007669"/>
    <property type="project" value="InterPro"/>
</dbReference>
<protein>
    <recommendedName>
        <fullName evidence="4">Peptidoglycan hydrolase</fullName>
    </recommendedName>
</protein>
<dbReference type="Gene3D" id="1.10.530.10">
    <property type="match status" value="1"/>
</dbReference>
<evidence type="ECO:0000256" key="4">
    <source>
        <dbReference type="ARBA" id="ARBA00032108"/>
    </source>
</evidence>
<dbReference type="PANTHER" id="PTHR33308">
    <property type="entry name" value="PEPTIDOGLYCAN HYDROLASE FLGJ"/>
    <property type="match status" value="1"/>
</dbReference>
<dbReference type="EMBL" id="CP032819">
    <property type="protein sequence ID" value="AZS29587.1"/>
    <property type="molecule type" value="Genomic_DNA"/>
</dbReference>
<proteinExistence type="predicted"/>
<dbReference type="RefSeq" id="WP_106480314.1">
    <property type="nucleotide sequence ID" value="NZ_CP032819.1"/>
</dbReference>
<dbReference type="PANTHER" id="PTHR33308:SF9">
    <property type="entry name" value="PEPTIDOGLYCAN HYDROLASE FLGJ"/>
    <property type="match status" value="1"/>
</dbReference>
<keyword evidence="8" id="KW-1185">Reference proteome</keyword>
<keyword evidence="1" id="KW-0929">Antimicrobial</keyword>
<evidence type="ECO:0000313" key="7">
    <source>
        <dbReference type="EMBL" id="AZS29587.1"/>
    </source>
</evidence>
<dbReference type="CDD" id="cd00118">
    <property type="entry name" value="LysM"/>
    <property type="match status" value="2"/>
</dbReference>
<dbReference type="KEGG" id="buy:D8S85_08515"/>
<feature type="chain" id="PRO_5018547626" description="Peptidoglycan hydrolase" evidence="5">
    <location>
        <begin position="21"/>
        <end position="305"/>
    </location>
</feature>
<dbReference type="SMART" id="SM00047">
    <property type="entry name" value="LYZ2"/>
    <property type="match status" value="1"/>
</dbReference>
<evidence type="ECO:0000256" key="5">
    <source>
        <dbReference type="SAM" id="SignalP"/>
    </source>
</evidence>
<dbReference type="InterPro" id="IPR036779">
    <property type="entry name" value="LysM_dom_sf"/>
</dbReference>
<keyword evidence="2" id="KW-0081">Bacteriolytic enzyme</keyword>
<dbReference type="SUPFAM" id="SSF54106">
    <property type="entry name" value="LysM domain"/>
    <property type="match status" value="2"/>
</dbReference>
<organism evidence="7 8">
    <name type="scientific">Butyricimonas faecalis</name>
    <dbReference type="NCBI Taxonomy" id="2093856"/>
    <lineage>
        <taxon>Bacteria</taxon>
        <taxon>Pseudomonadati</taxon>
        <taxon>Bacteroidota</taxon>
        <taxon>Bacteroidia</taxon>
        <taxon>Bacteroidales</taxon>
        <taxon>Odoribacteraceae</taxon>
        <taxon>Butyricimonas</taxon>
    </lineage>
</organism>
<dbReference type="Proteomes" id="UP000270673">
    <property type="component" value="Chromosome"/>
</dbReference>
<dbReference type="PROSITE" id="PS51782">
    <property type="entry name" value="LYSM"/>
    <property type="match status" value="1"/>
</dbReference>
<dbReference type="GO" id="GO:0042742">
    <property type="term" value="P:defense response to bacterium"/>
    <property type="evidence" value="ECO:0007669"/>
    <property type="project" value="UniProtKB-KW"/>
</dbReference>
<evidence type="ECO:0000313" key="8">
    <source>
        <dbReference type="Proteomes" id="UP000270673"/>
    </source>
</evidence>
<gene>
    <name evidence="7" type="ORF">D8S85_08515</name>
</gene>
<evidence type="ECO:0000256" key="1">
    <source>
        <dbReference type="ARBA" id="ARBA00022529"/>
    </source>
</evidence>
<dbReference type="InterPro" id="IPR018392">
    <property type="entry name" value="LysM"/>
</dbReference>
<dbReference type="SMART" id="SM00257">
    <property type="entry name" value="LysM"/>
    <property type="match status" value="2"/>
</dbReference>
<dbReference type="AlphaFoldDB" id="A0A3Q9INT1"/>